<dbReference type="Proteomes" id="UP000029844">
    <property type="component" value="Unassembled WGS sequence"/>
</dbReference>
<name>A0A099W1P1_9LIST</name>
<evidence type="ECO:0008006" key="3">
    <source>
        <dbReference type="Google" id="ProtNLM"/>
    </source>
</evidence>
<gene>
    <name evidence="1" type="ORF">EP57_14235</name>
</gene>
<dbReference type="Gene3D" id="2.40.240.20">
    <property type="entry name" value="Hypothetical PUA domain-like, domain 1"/>
    <property type="match status" value="1"/>
</dbReference>
<dbReference type="OrthoDB" id="2361576at2"/>
<reference evidence="1 2" key="1">
    <citation type="submission" date="2014-05" db="EMBL/GenBank/DDBJ databases">
        <title>Novel Listeriaceae from food processing environments.</title>
        <authorList>
            <person name="den Bakker H.C."/>
        </authorList>
    </citation>
    <scope>NUCLEOTIDE SEQUENCE [LARGE SCALE GENOMIC DNA]</scope>
    <source>
        <strain evidence="1 2">FSL A5-0281</strain>
    </source>
</reference>
<proteinExistence type="predicted"/>
<dbReference type="SUPFAM" id="SSF88697">
    <property type="entry name" value="PUA domain-like"/>
    <property type="match status" value="1"/>
</dbReference>
<dbReference type="EMBL" id="JNFA01000029">
    <property type="protein sequence ID" value="KGL38328.1"/>
    <property type="molecule type" value="Genomic_DNA"/>
</dbReference>
<keyword evidence="2" id="KW-1185">Reference proteome</keyword>
<evidence type="ECO:0000313" key="1">
    <source>
        <dbReference type="EMBL" id="KGL38328.1"/>
    </source>
</evidence>
<comment type="caution">
    <text evidence="1">The sequence shown here is derived from an EMBL/GenBank/DDBJ whole genome shotgun (WGS) entry which is preliminary data.</text>
</comment>
<dbReference type="RefSeq" id="WP_036087621.1">
    <property type="nucleotide sequence ID" value="NZ_CBCSHQ010000019.1"/>
</dbReference>
<organism evidence="1 2">
    <name type="scientific">Listeria booriae</name>
    <dbReference type="NCBI Taxonomy" id="1552123"/>
    <lineage>
        <taxon>Bacteria</taxon>
        <taxon>Bacillati</taxon>
        <taxon>Bacillota</taxon>
        <taxon>Bacilli</taxon>
        <taxon>Bacillales</taxon>
        <taxon>Listeriaceae</taxon>
        <taxon>Listeria</taxon>
    </lineage>
</organism>
<dbReference type="InterPro" id="IPR019699">
    <property type="entry name" value="DUF2584"/>
</dbReference>
<dbReference type="Pfam" id="PF10763">
    <property type="entry name" value="DUF2584"/>
    <property type="match status" value="1"/>
</dbReference>
<evidence type="ECO:0000313" key="2">
    <source>
        <dbReference type="Proteomes" id="UP000029844"/>
    </source>
</evidence>
<protein>
    <recommendedName>
        <fullName evidence="3">DUF2584 domain-containing protein</fullName>
    </recommendedName>
</protein>
<dbReference type="InterPro" id="IPR015947">
    <property type="entry name" value="PUA-like_sf"/>
</dbReference>
<dbReference type="AlphaFoldDB" id="A0A099W1P1"/>
<accession>A0A099W1P1</accession>
<sequence length="80" mass="9106">MGMPLEVNTMIVTKGKEKRIEGNFFELQKEGYRIYPIDVPVEVRTTKESETNGIAVPSKLIWENNTTIITYELVSLNSSN</sequence>
<dbReference type="STRING" id="1552123.EP57_14235"/>
<dbReference type="GeneID" id="58718500"/>
<dbReference type="eggNOG" id="ENOG503345V">
    <property type="taxonomic scope" value="Bacteria"/>
</dbReference>